<dbReference type="Gene3D" id="3.10.450.50">
    <property type="match status" value="1"/>
</dbReference>
<dbReference type="SUPFAM" id="SSF54427">
    <property type="entry name" value="NTF2-like"/>
    <property type="match status" value="1"/>
</dbReference>
<dbReference type="EMBL" id="QNRR01000007">
    <property type="protein sequence ID" value="RBP41356.1"/>
    <property type="molecule type" value="Genomic_DNA"/>
</dbReference>
<dbReference type="NCBIfam" id="TIGR02096">
    <property type="entry name" value="ketosteroid isomerase-related protein"/>
    <property type="match status" value="1"/>
</dbReference>
<keyword evidence="3" id="KW-1185">Reference proteome</keyword>
<evidence type="ECO:0000259" key="1">
    <source>
        <dbReference type="Pfam" id="PF12680"/>
    </source>
</evidence>
<keyword evidence="2" id="KW-0413">Isomerase</keyword>
<dbReference type="RefSeq" id="WP_113959991.1">
    <property type="nucleotide sequence ID" value="NZ_QNRR01000007.1"/>
</dbReference>
<dbReference type="Pfam" id="PF12680">
    <property type="entry name" value="SnoaL_2"/>
    <property type="match status" value="1"/>
</dbReference>
<dbReference type="InterPro" id="IPR032710">
    <property type="entry name" value="NTF2-like_dom_sf"/>
</dbReference>
<dbReference type="Proteomes" id="UP000253426">
    <property type="component" value="Unassembled WGS sequence"/>
</dbReference>
<name>A0A366HHF5_9BACT</name>
<comment type="caution">
    <text evidence="2">The sequence shown here is derived from an EMBL/GenBank/DDBJ whole genome shotgun (WGS) entry which is preliminary data.</text>
</comment>
<dbReference type="AlphaFoldDB" id="A0A366HHF5"/>
<feature type="domain" description="SnoaL-like" evidence="1">
    <location>
        <begin position="12"/>
        <end position="123"/>
    </location>
</feature>
<dbReference type="GO" id="GO:0016853">
    <property type="term" value="F:isomerase activity"/>
    <property type="evidence" value="ECO:0007669"/>
    <property type="project" value="UniProtKB-KW"/>
</dbReference>
<evidence type="ECO:0000313" key="3">
    <source>
        <dbReference type="Proteomes" id="UP000253426"/>
    </source>
</evidence>
<evidence type="ECO:0000313" key="2">
    <source>
        <dbReference type="EMBL" id="RBP41356.1"/>
    </source>
</evidence>
<accession>A0A366HHF5</accession>
<gene>
    <name evidence="2" type="ORF">DES53_107187</name>
</gene>
<dbReference type="InterPro" id="IPR037401">
    <property type="entry name" value="SnoaL-like"/>
</dbReference>
<dbReference type="CDD" id="cd00531">
    <property type="entry name" value="NTF2_like"/>
    <property type="match status" value="1"/>
</dbReference>
<dbReference type="InterPro" id="IPR011721">
    <property type="entry name" value="CHP02096"/>
</dbReference>
<proteinExistence type="predicted"/>
<dbReference type="OrthoDB" id="582835at2"/>
<reference evidence="2 3" key="1">
    <citation type="submission" date="2018-06" db="EMBL/GenBank/DDBJ databases">
        <title>Genomic Encyclopedia of Type Strains, Phase IV (KMG-IV): sequencing the most valuable type-strain genomes for metagenomic binning, comparative biology and taxonomic classification.</title>
        <authorList>
            <person name="Goeker M."/>
        </authorList>
    </citation>
    <scope>NUCLEOTIDE SEQUENCE [LARGE SCALE GENOMIC DNA]</scope>
    <source>
        <strain evidence="2 3">DSM 25532</strain>
    </source>
</reference>
<organism evidence="2 3">
    <name type="scientific">Roseimicrobium gellanilyticum</name>
    <dbReference type="NCBI Taxonomy" id="748857"/>
    <lineage>
        <taxon>Bacteria</taxon>
        <taxon>Pseudomonadati</taxon>
        <taxon>Verrucomicrobiota</taxon>
        <taxon>Verrucomicrobiia</taxon>
        <taxon>Verrucomicrobiales</taxon>
        <taxon>Verrucomicrobiaceae</taxon>
        <taxon>Roseimicrobium</taxon>
    </lineage>
</organism>
<sequence>MPSTREQALALITRYYETFNAGDREAFLELLTDDVKHDINQGGCDVGKENFRTFLQRMDRSYKEQVCELQVFGSEDGSRGAAEFFIDGKYISTDEGLPEATGQTYYLRVGAFFDIRDGKVARITNYYNLQDWLKQVGAV</sequence>
<protein>
    <submittedName>
        <fullName evidence="2">Steroid delta-isomerase-like uncharacterized protein</fullName>
    </submittedName>
</protein>